<gene>
    <name evidence="4" type="ORF">V9T40_005939</name>
</gene>
<reference evidence="4 5" key="1">
    <citation type="submission" date="2024-03" db="EMBL/GenBank/DDBJ databases">
        <title>Adaptation during the transition from Ophiocordyceps entomopathogen to insect associate is accompanied by gene loss and intensified selection.</title>
        <authorList>
            <person name="Ward C.M."/>
            <person name="Onetto C.A."/>
            <person name="Borneman A.R."/>
        </authorList>
    </citation>
    <scope>NUCLEOTIDE SEQUENCE [LARGE SCALE GENOMIC DNA]</scope>
    <source>
        <strain evidence="4">AWRI1</strain>
        <tissue evidence="4">Single Adult Female</tissue>
    </source>
</reference>
<dbReference type="SMART" id="SM00213">
    <property type="entry name" value="UBQ"/>
    <property type="match status" value="2"/>
</dbReference>
<dbReference type="Pfam" id="PF00415">
    <property type="entry name" value="RCC1"/>
    <property type="match status" value="1"/>
</dbReference>
<dbReference type="PANTHER" id="PTHR22872">
    <property type="entry name" value="BTK-BINDING PROTEIN-RELATED"/>
    <property type="match status" value="1"/>
</dbReference>
<feature type="repeat" description="RCC1" evidence="2">
    <location>
        <begin position="590"/>
        <end position="649"/>
    </location>
</feature>
<dbReference type="InterPro" id="IPR000626">
    <property type="entry name" value="Ubiquitin-like_dom"/>
</dbReference>
<dbReference type="AlphaFoldDB" id="A0AAN9TV36"/>
<feature type="repeat" description="RCC1" evidence="2">
    <location>
        <begin position="544"/>
        <end position="589"/>
    </location>
</feature>
<evidence type="ECO:0000256" key="1">
    <source>
        <dbReference type="ARBA" id="ARBA00022737"/>
    </source>
</evidence>
<dbReference type="InterPro" id="IPR009091">
    <property type="entry name" value="RCC1/BLIP-II"/>
</dbReference>
<feature type="repeat" description="RCC1" evidence="2">
    <location>
        <begin position="100"/>
        <end position="145"/>
    </location>
</feature>
<keyword evidence="5" id="KW-1185">Reference proteome</keyword>
<dbReference type="PROSITE" id="PS50053">
    <property type="entry name" value="UBIQUITIN_2"/>
    <property type="match status" value="2"/>
</dbReference>
<name>A0AAN9TV36_9HEMI</name>
<dbReference type="PROSITE" id="PS50012">
    <property type="entry name" value="RCC1_3"/>
    <property type="match status" value="8"/>
</dbReference>
<feature type="domain" description="Ubiquitin-like" evidence="3">
    <location>
        <begin position="805"/>
        <end position="880"/>
    </location>
</feature>
<dbReference type="PROSITE" id="PS00626">
    <property type="entry name" value="RCC1_2"/>
    <property type="match status" value="2"/>
</dbReference>
<dbReference type="PANTHER" id="PTHR22872:SF2">
    <property type="entry name" value="INHIBITOR OF BRUTON TYROSINE KINASE"/>
    <property type="match status" value="1"/>
</dbReference>
<dbReference type="EMBL" id="JBBCAQ010000003">
    <property type="protein sequence ID" value="KAK7604753.1"/>
    <property type="molecule type" value="Genomic_DNA"/>
</dbReference>
<dbReference type="Pfam" id="PF00240">
    <property type="entry name" value="ubiquitin"/>
    <property type="match status" value="2"/>
</dbReference>
<dbReference type="Gene3D" id="2.130.10.30">
    <property type="entry name" value="Regulator of chromosome condensation 1/beta-lactamase-inhibitor protein II"/>
    <property type="match status" value="4"/>
</dbReference>
<dbReference type="InterPro" id="IPR058923">
    <property type="entry name" value="RCC1-like_dom"/>
</dbReference>
<dbReference type="InterPro" id="IPR051625">
    <property type="entry name" value="Signaling_Regulatory_Domain"/>
</dbReference>
<dbReference type="Pfam" id="PF25390">
    <property type="entry name" value="WD40_RLD"/>
    <property type="match status" value="2"/>
</dbReference>
<dbReference type="SUPFAM" id="SSF54236">
    <property type="entry name" value="Ubiquitin-like"/>
    <property type="match status" value="2"/>
</dbReference>
<keyword evidence="1" id="KW-0677">Repeat</keyword>
<feature type="repeat" description="RCC1" evidence="2">
    <location>
        <begin position="262"/>
        <end position="310"/>
    </location>
</feature>
<dbReference type="InterPro" id="IPR019954">
    <property type="entry name" value="Ubiquitin_CS"/>
</dbReference>
<proteinExistence type="predicted"/>
<dbReference type="InterPro" id="IPR029071">
    <property type="entry name" value="Ubiquitin-like_domsf"/>
</dbReference>
<dbReference type="InterPro" id="IPR000408">
    <property type="entry name" value="Reg_chr_condens"/>
</dbReference>
<protein>
    <recommendedName>
        <fullName evidence="3">Ubiquitin-like domain-containing protein</fullName>
    </recommendedName>
</protein>
<evidence type="ECO:0000256" key="2">
    <source>
        <dbReference type="PROSITE-ProRule" id="PRU00235"/>
    </source>
</evidence>
<dbReference type="Proteomes" id="UP001367676">
    <property type="component" value="Unassembled WGS sequence"/>
</dbReference>
<feature type="repeat" description="RCC1" evidence="2">
    <location>
        <begin position="706"/>
        <end position="769"/>
    </location>
</feature>
<feature type="domain" description="Ubiquitin-like" evidence="3">
    <location>
        <begin position="349"/>
        <end position="435"/>
    </location>
</feature>
<accession>A0AAN9TV36</accession>
<comment type="caution">
    <text evidence="4">The sequence shown here is derived from an EMBL/GenBank/DDBJ whole genome shotgun (WGS) entry which is preliminary data.</text>
</comment>
<evidence type="ECO:0000259" key="3">
    <source>
        <dbReference type="PROSITE" id="PS50053"/>
    </source>
</evidence>
<evidence type="ECO:0000313" key="4">
    <source>
        <dbReference type="EMBL" id="KAK7604753.1"/>
    </source>
</evidence>
<feature type="repeat" description="RCC1" evidence="2">
    <location>
        <begin position="206"/>
        <end position="261"/>
    </location>
</feature>
<dbReference type="Gene3D" id="3.10.20.90">
    <property type="entry name" value="Phosphatidylinositol 3-kinase Catalytic Subunit, Chain A, domain 1"/>
    <property type="match status" value="2"/>
</dbReference>
<dbReference type="InterPro" id="IPR019956">
    <property type="entry name" value="Ubiquitin_dom"/>
</dbReference>
<sequence>MSYFQDYEILQELRESFLASVELAYVFGTNGSAILVTKDEVYGLGDNVGGCLGLGRPTLSSTFYGLPTEISTLKNKKIKGVVSGGSRLTGQFLLAYLHSGELYCWGRMPLKTDIIQCPTEFTIDPKIMVKTVACGVSHCVILSDDGQVFTYGENSVGQLGYPANIARRKSRIGITSPTRVKDIIENEMVIEISCGYDFTAVLLENGRVVTWGNNQNGQLGINCNGGHSDSPVAVSSLRGYYRASIEKIACGRDHTLALSKTGTLYVWGPNDHGQLGISNVPRAKYGCPMEVKNFRFTDIGASYLCRLSVAQCESRKVFVWGAALKGDILEPVDSECESIDQVFTSLAQLKVMLRSMKLKRMLIRIITLTYGGNFDISIELSETIERIKERIQEVEGVPLDQQRLIYDGKQLEDGRTASDYGLKEGCTLHMVLRLRVIARVAGSVEMSFQNFEILQELRESFLASIELAYVFGNNDSAILVTKDEVYGLGDNVGGCLGLNSPTSSCTFYGLPTEISTLRKKKIKGVVSGGSRSTGQFLLAHLHSGELYCWGHTPWRTEILHCPKKITIDPKIMVKTVACGMWHCVILSDDGQVYTFGQNIVGQLGYPTNITRNESRIGVRRPERVKSIIENKTVIDISCGSDFTAVLLDNGRVITWGNNQNGQLGINCNGGHSNSPVAVSSLRGYYRAVIEKIACGQDHILALSKTGTLYVWGPNDNGQLGISNVPRAKYGCPMEVKNFRFNDIGASYLCRLSVAQLESGEVYMWGETSQGDILMPVDSECESIDEVFMFFAQPKVMLRSMKLKRMRVHFNTLTGKSLAILIEPSETVERMKERVQEAEGLPPDQQRLVYDGKEMEDGRTASDYGVKEGCTVLLMLKMRGS</sequence>
<feature type="repeat" description="RCC1" evidence="2">
    <location>
        <begin position="146"/>
        <end position="205"/>
    </location>
</feature>
<dbReference type="PROSITE" id="PS00299">
    <property type="entry name" value="UBIQUITIN_1"/>
    <property type="match status" value="2"/>
</dbReference>
<organism evidence="4 5">
    <name type="scientific">Parthenolecanium corni</name>
    <dbReference type="NCBI Taxonomy" id="536013"/>
    <lineage>
        <taxon>Eukaryota</taxon>
        <taxon>Metazoa</taxon>
        <taxon>Ecdysozoa</taxon>
        <taxon>Arthropoda</taxon>
        <taxon>Hexapoda</taxon>
        <taxon>Insecta</taxon>
        <taxon>Pterygota</taxon>
        <taxon>Neoptera</taxon>
        <taxon>Paraneoptera</taxon>
        <taxon>Hemiptera</taxon>
        <taxon>Sternorrhyncha</taxon>
        <taxon>Coccoidea</taxon>
        <taxon>Coccidae</taxon>
        <taxon>Parthenolecanium</taxon>
    </lineage>
</organism>
<evidence type="ECO:0000313" key="5">
    <source>
        <dbReference type="Proteomes" id="UP001367676"/>
    </source>
</evidence>
<dbReference type="SUPFAM" id="SSF50985">
    <property type="entry name" value="RCC1/BLIP-II"/>
    <property type="match status" value="2"/>
</dbReference>
<dbReference type="PRINTS" id="PR00348">
    <property type="entry name" value="UBIQUITIN"/>
</dbReference>
<feature type="repeat" description="RCC1" evidence="2">
    <location>
        <begin position="650"/>
        <end position="705"/>
    </location>
</feature>